<name>A0A2H1E791_9FLAO</name>
<accession>A0A2H1E791</accession>
<keyword evidence="2" id="KW-1185">Reference proteome</keyword>
<proteinExistence type="predicted"/>
<dbReference type="OrthoDB" id="6057861at2"/>
<dbReference type="EMBL" id="LT634361">
    <property type="protein sequence ID" value="SFZ80721.1"/>
    <property type="molecule type" value="Genomic_DNA"/>
</dbReference>
<gene>
    <name evidence="1" type="ORF">MARIT_0765</name>
</gene>
<evidence type="ECO:0000313" key="2">
    <source>
        <dbReference type="Proteomes" id="UP000231564"/>
    </source>
</evidence>
<dbReference type="KEGG" id="tmar:MARIT_0765"/>
<dbReference type="RefSeq" id="WP_157926184.1">
    <property type="nucleotide sequence ID" value="NZ_BAUG01000037.1"/>
</dbReference>
<reference evidence="1 2" key="1">
    <citation type="submission" date="2016-11" db="EMBL/GenBank/DDBJ databases">
        <authorList>
            <person name="Jaros S."/>
            <person name="Januszkiewicz K."/>
            <person name="Wedrychowicz H."/>
        </authorList>
    </citation>
    <scope>NUCLEOTIDE SEQUENCE [LARGE SCALE GENOMIC DNA]</scope>
    <source>
        <strain evidence="1">NCIMB 2154T</strain>
    </source>
</reference>
<evidence type="ECO:0000313" key="1">
    <source>
        <dbReference type="EMBL" id="SFZ80721.1"/>
    </source>
</evidence>
<dbReference type="Proteomes" id="UP000231564">
    <property type="component" value="Chromosome MARIT"/>
</dbReference>
<protein>
    <submittedName>
        <fullName evidence="1">Uncharacterized protein</fullName>
    </submittedName>
</protein>
<dbReference type="AlphaFoldDB" id="A0A2H1E791"/>
<organism evidence="1 2">
    <name type="scientific">Tenacibaculum maritimum NCIMB 2154</name>
    <dbReference type="NCBI Taxonomy" id="1349785"/>
    <lineage>
        <taxon>Bacteria</taxon>
        <taxon>Pseudomonadati</taxon>
        <taxon>Bacteroidota</taxon>
        <taxon>Flavobacteriia</taxon>
        <taxon>Flavobacteriales</taxon>
        <taxon>Flavobacteriaceae</taxon>
        <taxon>Tenacibaculum</taxon>
    </lineage>
</organism>
<sequence>MKRNHKIIILVFLNLILISATKEPAPKDFLSVGKKIEFNQEEFELKWSSHPSPEYYKQEYLRKDDKLPQYKKMMMVEAVKATLSVAEVVHGKLFELENRKKEDPVVNYQKFENKQKGEIMIDFMLSDGQGTYEWNIYRYQNQKNESGNYVVLYAYSYREYASNKETVIQFFEEIKKMRMGLIGKMGNMKIPNVMTNE</sequence>
<dbReference type="GeneID" id="47722339"/>